<dbReference type="Gene3D" id="1.25.40.20">
    <property type="entry name" value="Ankyrin repeat-containing domain"/>
    <property type="match status" value="1"/>
</dbReference>
<dbReference type="InterPro" id="IPR036770">
    <property type="entry name" value="Ankyrin_rpt-contain_sf"/>
</dbReference>
<dbReference type="Proteomes" id="UP000813461">
    <property type="component" value="Unassembled WGS sequence"/>
</dbReference>
<dbReference type="SUPFAM" id="SSF48403">
    <property type="entry name" value="Ankyrin repeat"/>
    <property type="match status" value="1"/>
</dbReference>
<keyword evidence="2" id="KW-1185">Reference proteome</keyword>
<dbReference type="OrthoDB" id="426293at2759"/>
<evidence type="ECO:0000313" key="2">
    <source>
        <dbReference type="Proteomes" id="UP000813461"/>
    </source>
</evidence>
<organism evidence="1 2">
    <name type="scientific">Paraphoma chrysanthemicola</name>
    <dbReference type="NCBI Taxonomy" id="798071"/>
    <lineage>
        <taxon>Eukaryota</taxon>
        <taxon>Fungi</taxon>
        <taxon>Dikarya</taxon>
        <taxon>Ascomycota</taxon>
        <taxon>Pezizomycotina</taxon>
        <taxon>Dothideomycetes</taxon>
        <taxon>Pleosporomycetidae</taxon>
        <taxon>Pleosporales</taxon>
        <taxon>Pleosporineae</taxon>
        <taxon>Phaeosphaeriaceae</taxon>
        <taxon>Paraphoma</taxon>
    </lineage>
</organism>
<name>A0A8K0REW5_9PLEO</name>
<proteinExistence type="predicted"/>
<dbReference type="EMBL" id="JAGMVJ010000004">
    <property type="protein sequence ID" value="KAH7091200.1"/>
    <property type="molecule type" value="Genomic_DNA"/>
</dbReference>
<evidence type="ECO:0008006" key="3">
    <source>
        <dbReference type="Google" id="ProtNLM"/>
    </source>
</evidence>
<protein>
    <recommendedName>
        <fullName evidence="3">Ankyrin repeat protein</fullName>
    </recommendedName>
</protein>
<reference evidence="1" key="1">
    <citation type="journal article" date="2021" name="Nat. Commun.">
        <title>Genetic determinants of endophytism in the Arabidopsis root mycobiome.</title>
        <authorList>
            <person name="Mesny F."/>
            <person name="Miyauchi S."/>
            <person name="Thiergart T."/>
            <person name="Pickel B."/>
            <person name="Atanasova L."/>
            <person name="Karlsson M."/>
            <person name="Huettel B."/>
            <person name="Barry K.W."/>
            <person name="Haridas S."/>
            <person name="Chen C."/>
            <person name="Bauer D."/>
            <person name="Andreopoulos W."/>
            <person name="Pangilinan J."/>
            <person name="LaButti K."/>
            <person name="Riley R."/>
            <person name="Lipzen A."/>
            <person name="Clum A."/>
            <person name="Drula E."/>
            <person name="Henrissat B."/>
            <person name="Kohler A."/>
            <person name="Grigoriev I.V."/>
            <person name="Martin F.M."/>
            <person name="Hacquard S."/>
        </authorList>
    </citation>
    <scope>NUCLEOTIDE SEQUENCE</scope>
    <source>
        <strain evidence="1">MPI-SDFR-AT-0120</strain>
    </source>
</reference>
<gene>
    <name evidence="1" type="ORF">FB567DRAFT_268347</name>
</gene>
<dbReference type="AlphaFoldDB" id="A0A8K0REW5"/>
<sequence>MKGALALIESPELALAERACLTNNPAFLEQALSQTADDDLYFIHDRTRAHAVRNNATAVLDKLVELGVSFADVSSKDAWGGGQTSTATLEFLLAHGWDINKRAEYSTEAQPLMWFTVRNIEMVKWCLEHGASVHPRDMEPIQDNVITQSQRSCEQILEHVVATGDIATFELLRGKGASLGWRCLHRAVEQAAHSDPAREDAATAAAYDKRMAMVLHLLDVVKLDVNAPDQPVDAKVPNRLGTPICYIPGSGTSVEDTRELTWLLLDRGADPTPALKIAQDEYPQFIEDVKAWRARKGDSNKCCIQ</sequence>
<accession>A0A8K0REW5</accession>
<comment type="caution">
    <text evidence="1">The sequence shown here is derived from an EMBL/GenBank/DDBJ whole genome shotgun (WGS) entry which is preliminary data.</text>
</comment>
<evidence type="ECO:0000313" key="1">
    <source>
        <dbReference type="EMBL" id="KAH7091200.1"/>
    </source>
</evidence>